<keyword evidence="3" id="KW-0472">Membrane</keyword>
<dbReference type="Proteomes" id="UP000006556">
    <property type="component" value="Chromosome"/>
</dbReference>
<dbReference type="eggNOG" id="COG1450">
    <property type="taxonomic scope" value="Bacteria"/>
</dbReference>
<dbReference type="Gene3D" id="3.30.1370.130">
    <property type="match status" value="1"/>
</dbReference>
<evidence type="ECO:0000256" key="3">
    <source>
        <dbReference type="ARBA" id="ARBA00023136"/>
    </source>
</evidence>
<dbReference type="GO" id="GO:0009306">
    <property type="term" value="P:protein secretion"/>
    <property type="evidence" value="ECO:0007669"/>
    <property type="project" value="TreeGrafter"/>
</dbReference>
<dbReference type="HOGENOM" id="CLU_665204_0_0_9"/>
<dbReference type="EMBL" id="AP009389">
    <property type="protein sequence ID" value="BAF59334.1"/>
    <property type="molecule type" value="Genomic_DNA"/>
</dbReference>
<dbReference type="PANTHER" id="PTHR30332">
    <property type="entry name" value="PROBABLE GENERAL SECRETION PATHWAY PROTEIN D"/>
    <property type="match status" value="1"/>
</dbReference>
<evidence type="ECO:0000313" key="5">
    <source>
        <dbReference type="Proteomes" id="UP000006556"/>
    </source>
</evidence>
<accession>A5D361</accession>
<dbReference type="InterPro" id="IPR050810">
    <property type="entry name" value="Bact_Secretion_Sys_Channel"/>
</dbReference>
<reference evidence="5" key="1">
    <citation type="journal article" date="2008" name="Genome Res.">
        <title>The genome of Pelotomaculum thermopropionicum reveals niche-associated evolution in anaerobic microbiota.</title>
        <authorList>
            <person name="Kosaka T."/>
            <person name="Kato S."/>
            <person name="Shimoyama T."/>
            <person name="Ishii S."/>
            <person name="Abe T."/>
            <person name="Watanabe K."/>
        </authorList>
    </citation>
    <scope>NUCLEOTIDE SEQUENCE [LARGE SCALE GENOMIC DNA]</scope>
    <source>
        <strain evidence="5">DSM 13744 / JCM 10971 / SI</strain>
    </source>
</reference>
<dbReference type="PROSITE" id="PS51257">
    <property type="entry name" value="PROKAR_LIPOPROTEIN"/>
    <property type="match status" value="1"/>
</dbReference>
<dbReference type="PANTHER" id="PTHR30332:SF24">
    <property type="entry name" value="SECRETIN GSPD-RELATED"/>
    <property type="match status" value="1"/>
</dbReference>
<gene>
    <name evidence="4" type="ordered locus">PTH_1153</name>
</gene>
<dbReference type="GO" id="GO:0015627">
    <property type="term" value="C:type II protein secretion system complex"/>
    <property type="evidence" value="ECO:0007669"/>
    <property type="project" value="TreeGrafter"/>
</dbReference>
<dbReference type="eggNOG" id="COG4796">
    <property type="taxonomic scope" value="Bacteria"/>
</dbReference>
<organism evidence="4 5">
    <name type="scientific">Pelotomaculum thermopropionicum (strain DSM 13744 / JCM 10971 / SI)</name>
    <dbReference type="NCBI Taxonomy" id="370438"/>
    <lineage>
        <taxon>Bacteria</taxon>
        <taxon>Bacillati</taxon>
        <taxon>Bacillota</taxon>
        <taxon>Clostridia</taxon>
        <taxon>Eubacteriales</taxon>
        <taxon>Desulfotomaculaceae</taxon>
        <taxon>Pelotomaculum</taxon>
    </lineage>
</organism>
<dbReference type="KEGG" id="pth:PTH_1153"/>
<evidence type="ECO:0000256" key="1">
    <source>
        <dbReference type="ARBA" id="ARBA00004370"/>
    </source>
</evidence>
<sequence length="441" mass="47825">MSREFISINFKKAMRKLLRSAAPVLVFTAAVLSCGPGLGVSGGSLPPAGSGVYGQFDYYAAGDGGTVSLDLRGADLRDVLSALAIKLGVNIVVVNTKPVEVNLKADGVTARQALEMVVQSNGLAYLQSGDLIVVGEAGSLRKDFFSQMILTRFDTWYVPAAKIIAMIKELGLDDSLKVLSIDTNPNVFWAQGTVQSLRKVRELVSAVDTAENRESAVSSQVPLEYRTLTLTQIPPSRAVELLKEAGVEITHCLKLDNRLLVFDRTLFPMWDQVESLVAQLDIQPANKYKVFVYQLKNIVAADAAARLKEFGFEDVKTVTYSNDRFGRELLVICPPYLETSVRSALSSLDGVRSKTKMPVLTMTGTSSYEGLVAVRELLSELSDVPIGSFSISRNLSGDEDNPVYALWVEETPDRIMLIKDLIGELDIGGGKGGSKESSGTE</sequence>
<comment type="subcellular location">
    <subcellularLocation>
        <location evidence="1">Membrane</location>
    </subcellularLocation>
</comment>
<evidence type="ECO:0000256" key="2">
    <source>
        <dbReference type="ARBA" id="ARBA00022729"/>
    </source>
</evidence>
<dbReference type="GO" id="GO:0016020">
    <property type="term" value="C:membrane"/>
    <property type="evidence" value="ECO:0007669"/>
    <property type="project" value="UniProtKB-SubCell"/>
</dbReference>
<keyword evidence="5" id="KW-1185">Reference proteome</keyword>
<dbReference type="STRING" id="370438.PTH_1153"/>
<dbReference type="AlphaFoldDB" id="A5D361"/>
<name>A5D361_PELTS</name>
<evidence type="ECO:0000313" key="4">
    <source>
        <dbReference type="EMBL" id="BAF59334.1"/>
    </source>
</evidence>
<keyword evidence="2" id="KW-0732">Signal</keyword>
<protein>
    <submittedName>
        <fullName evidence="4">Hypothetical membrane protein</fullName>
    </submittedName>
</protein>
<proteinExistence type="predicted"/>